<dbReference type="InterPro" id="IPR051468">
    <property type="entry name" value="Fungal_SecMetab_SDRs"/>
</dbReference>
<sequence length="235" mass="25834">MKVLIFGGSGGIGHSLCTQLLSHQPEIDLHATYHSHKPNDLGSGLTWHNIDITAEDDISKLAAQFSSLDWIINAIGLLHTPSNGPEKNLQSCQSEFFLENIKVNALPTLLIAKHFSACLKASSHPRFVTISAKVGSIEDNRLGGWYSYRSSKAALNMLIKNISIEWSRRIPKACILSIHPGTTDTPLSKPFQANVPDGKLFEPDKVASDILHIIEKANPEITGSFLSYDGQRLPW</sequence>
<dbReference type="SUPFAM" id="SSF51735">
    <property type="entry name" value="NAD(P)-binding Rossmann-fold domains"/>
    <property type="match status" value="1"/>
</dbReference>
<geneLocation type="plasmid" evidence="2">
    <name>pthaf100_a</name>
</geneLocation>
<reference evidence="1 2" key="1">
    <citation type="submission" date="2019-10" db="EMBL/GenBank/DDBJ databases">
        <title>Complete genome sequence of Vibrio sp. strain THAF100, isolated from non-filtered water from the water column of tank 6 of a marine aquarium containing stony-coral fragments. Water maintained at 26 degree C.</title>
        <authorList>
            <person name="Ruckert C."/>
            <person name="Franco A."/>
            <person name="Kalinowski J."/>
            <person name="Glaeser S."/>
        </authorList>
    </citation>
    <scope>NUCLEOTIDE SEQUENCE [LARGE SCALE GENOMIC DNA]</scope>
    <source>
        <strain evidence="1 2">THAF100</strain>
        <plasmid evidence="2">pthaf100_a</plasmid>
    </source>
</reference>
<proteinExistence type="predicted"/>
<dbReference type="AlphaFoldDB" id="A0A5P9CPE0"/>
<protein>
    <submittedName>
        <fullName evidence="1">C-factor</fullName>
    </submittedName>
</protein>
<dbReference type="Gene3D" id="3.40.50.720">
    <property type="entry name" value="NAD(P)-binding Rossmann-like Domain"/>
    <property type="match status" value="1"/>
</dbReference>
<dbReference type="GO" id="GO:0016491">
    <property type="term" value="F:oxidoreductase activity"/>
    <property type="evidence" value="ECO:0007669"/>
    <property type="project" value="TreeGrafter"/>
</dbReference>
<dbReference type="OrthoDB" id="9785826at2"/>
<dbReference type="PRINTS" id="PR00081">
    <property type="entry name" value="GDHRDH"/>
</dbReference>
<keyword evidence="2" id="KW-1185">Reference proteome</keyword>
<dbReference type="KEGG" id="vaq:FIV01_16920"/>
<organism evidence="1 2">
    <name type="scientific">Vibrio aquimaris</name>
    <dbReference type="NCBI Taxonomy" id="2587862"/>
    <lineage>
        <taxon>Bacteria</taxon>
        <taxon>Pseudomonadati</taxon>
        <taxon>Pseudomonadota</taxon>
        <taxon>Gammaproteobacteria</taxon>
        <taxon>Vibrionales</taxon>
        <taxon>Vibrionaceae</taxon>
        <taxon>Vibrio</taxon>
    </lineage>
</organism>
<dbReference type="InterPro" id="IPR036291">
    <property type="entry name" value="NAD(P)-bd_dom_sf"/>
</dbReference>
<dbReference type="PANTHER" id="PTHR43544:SF12">
    <property type="entry name" value="NAD(P)-BINDING ROSSMANN-FOLD SUPERFAMILY PROTEIN"/>
    <property type="match status" value="1"/>
</dbReference>
<dbReference type="InterPro" id="IPR002347">
    <property type="entry name" value="SDR_fam"/>
</dbReference>
<accession>A0A5P9CPE0</accession>
<name>A0A5P9CPE0_9VIBR</name>
<dbReference type="Proteomes" id="UP000326936">
    <property type="component" value="Plasmid pTHAF100_a"/>
</dbReference>
<gene>
    <name evidence="1" type="primary">csgA2</name>
    <name evidence="1" type="ORF">FIV01_16920</name>
</gene>
<dbReference type="PANTHER" id="PTHR43544">
    <property type="entry name" value="SHORT-CHAIN DEHYDROGENASE/REDUCTASE"/>
    <property type="match status" value="1"/>
</dbReference>
<dbReference type="NCBIfam" id="NF006532">
    <property type="entry name" value="PRK09009.1"/>
    <property type="match status" value="1"/>
</dbReference>
<dbReference type="RefSeq" id="WP_152432119.1">
    <property type="nucleotide sequence ID" value="NZ_CBCSDK010000008.1"/>
</dbReference>
<keyword evidence="1" id="KW-0614">Plasmid</keyword>
<dbReference type="Pfam" id="PF00106">
    <property type="entry name" value="adh_short"/>
    <property type="match status" value="1"/>
</dbReference>
<evidence type="ECO:0000313" key="1">
    <source>
        <dbReference type="EMBL" id="QFT28074.1"/>
    </source>
</evidence>
<dbReference type="GO" id="GO:0005737">
    <property type="term" value="C:cytoplasm"/>
    <property type="evidence" value="ECO:0007669"/>
    <property type="project" value="TreeGrafter"/>
</dbReference>
<evidence type="ECO:0000313" key="2">
    <source>
        <dbReference type="Proteomes" id="UP000326936"/>
    </source>
</evidence>
<dbReference type="EMBL" id="CP045351">
    <property type="protein sequence ID" value="QFT28074.1"/>
    <property type="molecule type" value="Genomic_DNA"/>
</dbReference>